<reference evidence="4 5" key="1">
    <citation type="submission" date="2019-02" db="EMBL/GenBank/DDBJ databases">
        <authorList>
            <person name="Li Y."/>
        </authorList>
    </citation>
    <scope>NUCLEOTIDE SEQUENCE [LARGE SCALE GENOMIC DNA]</scope>
    <source>
        <strain evidence="4 5">30C10-4-7</strain>
    </source>
</reference>
<evidence type="ECO:0000256" key="1">
    <source>
        <dbReference type="SAM" id="Coils"/>
    </source>
</evidence>
<evidence type="ECO:0000313" key="4">
    <source>
        <dbReference type="EMBL" id="RZF61370.1"/>
    </source>
</evidence>
<dbReference type="Pfam" id="PF25583">
    <property type="entry name" value="WCX"/>
    <property type="match status" value="1"/>
</dbReference>
<dbReference type="PROSITE" id="PS52050">
    <property type="entry name" value="WYL"/>
    <property type="match status" value="1"/>
</dbReference>
<keyword evidence="1" id="KW-0175">Coiled coil</keyword>
<keyword evidence="5" id="KW-1185">Reference proteome</keyword>
<name>A0A4Q6XMH9_9SPHI</name>
<evidence type="ECO:0000259" key="3">
    <source>
        <dbReference type="Pfam" id="PF25583"/>
    </source>
</evidence>
<feature type="domain" description="WYL" evidence="2">
    <location>
        <begin position="156"/>
        <end position="221"/>
    </location>
</feature>
<evidence type="ECO:0000313" key="5">
    <source>
        <dbReference type="Proteomes" id="UP000292855"/>
    </source>
</evidence>
<dbReference type="PANTHER" id="PTHR34580:SF9">
    <property type="entry name" value="SLL5097 PROTEIN"/>
    <property type="match status" value="1"/>
</dbReference>
<comment type="caution">
    <text evidence="4">The sequence shown here is derived from an EMBL/GenBank/DDBJ whole genome shotgun (WGS) entry which is preliminary data.</text>
</comment>
<dbReference type="Pfam" id="PF13280">
    <property type="entry name" value="WYL"/>
    <property type="match status" value="1"/>
</dbReference>
<accession>A0A4Q6XMH9</accession>
<dbReference type="OrthoDB" id="43316at2"/>
<dbReference type="InterPro" id="IPR057727">
    <property type="entry name" value="WCX_dom"/>
</dbReference>
<feature type="domain" description="WCX" evidence="3">
    <location>
        <begin position="256"/>
        <end position="333"/>
    </location>
</feature>
<organism evidence="4 5">
    <name type="scientific">Sphingobacterium corticibacterium</name>
    <dbReference type="NCBI Taxonomy" id="2484746"/>
    <lineage>
        <taxon>Bacteria</taxon>
        <taxon>Pseudomonadati</taxon>
        <taxon>Bacteroidota</taxon>
        <taxon>Sphingobacteriia</taxon>
        <taxon>Sphingobacteriales</taxon>
        <taxon>Sphingobacteriaceae</taxon>
        <taxon>Sphingobacterium</taxon>
    </lineage>
</organism>
<feature type="coiled-coil region" evidence="1">
    <location>
        <begin position="117"/>
        <end position="144"/>
    </location>
</feature>
<evidence type="ECO:0000259" key="2">
    <source>
        <dbReference type="Pfam" id="PF13280"/>
    </source>
</evidence>
<dbReference type="RefSeq" id="WP_130139600.1">
    <property type="nucleotide sequence ID" value="NZ_SGIT01000001.1"/>
</dbReference>
<dbReference type="InterPro" id="IPR051534">
    <property type="entry name" value="CBASS_pafABC_assoc_protein"/>
</dbReference>
<gene>
    <name evidence="4" type="ORF">EWE74_00550</name>
</gene>
<protein>
    <submittedName>
        <fullName evidence="4">WYL domain-containing protein</fullName>
    </submittedName>
</protein>
<sequence>MAINKLALIRYKIIDNCLRQTHRKWTLEDLIEKVSYGIYELEGIHSGVSKRTIQGDIQLMRSNKLGYNAPIIVIKRKFYTYEDSNYSISNLPLSDNDMSKMKEAVDILKHLNGFSYFEEMSDVIARLENNLSKQESESASYIQLENNKLLKGLNWITSIHKAIREKRPLLITYKSFKSKSKQEAIYFPYLLKEYRNRWFLICRPKKGKTLVTLALDRIEEVAEMAKSGYVSYDGVDFERYYADTIGVTKSERDRGHRVILQIDAYNAPYVITKPIHASQQLLKTEEDGGILIRLDVVLNFELEREILGFGECIKVLAPKVLRDKIKRRAYKMLQQYLASAKDC</sequence>
<dbReference type="EMBL" id="SGIT01000001">
    <property type="protein sequence ID" value="RZF61370.1"/>
    <property type="molecule type" value="Genomic_DNA"/>
</dbReference>
<dbReference type="AlphaFoldDB" id="A0A4Q6XMH9"/>
<dbReference type="PANTHER" id="PTHR34580">
    <property type="match status" value="1"/>
</dbReference>
<proteinExistence type="predicted"/>
<dbReference type="Proteomes" id="UP000292855">
    <property type="component" value="Unassembled WGS sequence"/>
</dbReference>
<dbReference type="InterPro" id="IPR026881">
    <property type="entry name" value="WYL_dom"/>
</dbReference>